<dbReference type="AlphaFoldDB" id="A0AAD9DDA2"/>
<feature type="compositionally biased region" description="Acidic residues" evidence="1">
    <location>
        <begin position="243"/>
        <end position="257"/>
    </location>
</feature>
<sequence>MATETVNHDENEIKQIIDQLFHHRKAQQVKEADQLKKLLFDQYSVQVFYRRNGSIGWRFICSETKEKGNALSHRDSGKRVVWSLVSTTDVDARPSHSSSSGSVQCDDGVPFIIATVDTPTYRSRLAETLDHLSLTPNDADDTRRFHPIDVVNLLILEQHRAIGTNRILYEGWRQILLPKILNEGSSKRMILVGEDDIRLVASPSFIEKVCLEVFDSNPDLHVLSLGHAYSPVKPKKPTRDQQEESELLNDVTDDDSEPSVCGTPLLEHLQRGKGIHATTLLAVRYPEGVKSLLETLESVPLRKRGM</sequence>
<dbReference type="EMBL" id="JATAAI010000013">
    <property type="protein sequence ID" value="KAK1741540.1"/>
    <property type="molecule type" value="Genomic_DNA"/>
</dbReference>
<evidence type="ECO:0000313" key="2">
    <source>
        <dbReference type="EMBL" id="KAK1741540.1"/>
    </source>
</evidence>
<comment type="caution">
    <text evidence="2">The sequence shown here is derived from an EMBL/GenBank/DDBJ whole genome shotgun (WGS) entry which is preliminary data.</text>
</comment>
<evidence type="ECO:0000256" key="1">
    <source>
        <dbReference type="SAM" id="MobiDB-lite"/>
    </source>
</evidence>
<evidence type="ECO:0000313" key="3">
    <source>
        <dbReference type="Proteomes" id="UP001224775"/>
    </source>
</evidence>
<protein>
    <submittedName>
        <fullName evidence="2">Uncharacterized protein</fullName>
    </submittedName>
</protein>
<feature type="region of interest" description="Disordered" evidence="1">
    <location>
        <begin position="231"/>
        <end position="258"/>
    </location>
</feature>
<gene>
    <name evidence="2" type="ORF">QTG54_008018</name>
</gene>
<accession>A0AAD9DDA2</accession>
<organism evidence="2 3">
    <name type="scientific">Skeletonema marinoi</name>
    <dbReference type="NCBI Taxonomy" id="267567"/>
    <lineage>
        <taxon>Eukaryota</taxon>
        <taxon>Sar</taxon>
        <taxon>Stramenopiles</taxon>
        <taxon>Ochrophyta</taxon>
        <taxon>Bacillariophyta</taxon>
        <taxon>Coscinodiscophyceae</taxon>
        <taxon>Thalassiosirophycidae</taxon>
        <taxon>Thalassiosirales</taxon>
        <taxon>Skeletonemataceae</taxon>
        <taxon>Skeletonema</taxon>
        <taxon>Skeletonema marinoi-dohrnii complex</taxon>
    </lineage>
</organism>
<reference evidence="2" key="1">
    <citation type="submission" date="2023-06" db="EMBL/GenBank/DDBJ databases">
        <title>Survivors Of The Sea: Transcriptome response of Skeletonema marinoi to long-term dormancy.</title>
        <authorList>
            <person name="Pinder M.I.M."/>
            <person name="Kourtchenko O."/>
            <person name="Robertson E.K."/>
            <person name="Larsson T."/>
            <person name="Maumus F."/>
            <person name="Osuna-Cruz C.M."/>
            <person name="Vancaester E."/>
            <person name="Stenow R."/>
            <person name="Vandepoele K."/>
            <person name="Ploug H."/>
            <person name="Bruchert V."/>
            <person name="Godhe A."/>
            <person name="Topel M."/>
        </authorList>
    </citation>
    <scope>NUCLEOTIDE SEQUENCE</scope>
    <source>
        <strain evidence="2">R05AC</strain>
    </source>
</reference>
<dbReference type="Proteomes" id="UP001224775">
    <property type="component" value="Unassembled WGS sequence"/>
</dbReference>
<name>A0AAD9DDA2_9STRA</name>
<keyword evidence="3" id="KW-1185">Reference proteome</keyword>
<proteinExistence type="predicted"/>